<dbReference type="EMBL" id="PGFZ01000002">
    <property type="protein sequence ID" value="POZ52628.1"/>
    <property type="molecule type" value="Genomic_DNA"/>
</dbReference>
<evidence type="ECO:0000313" key="5">
    <source>
        <dbReference type="Proteomes" id="UP000237423"/>
    </source>
</evidence>
<evidence type="ECO:0000313" key="3">
    <source>
        <dbReference type="EMBL" id="POZ52628.1"/>
    </source>
</evidence>
<sequence>MKRVVKLSMVALAVSMVVGCASSSDIDGLQSQIDSLKTSVAQASSDASSAMSAANDASSRAAAAESAANRAAQYAQETSSKLDSMFKKTMMK</sequence>
<dbReference type="RefSeq" id="WP_088617556.1">
    <property type="nucleotide sequence ID" value="NZ_CP022129.1"/>
</dbReference>
<dbReference type="KEGG" id="mpsy:CEK71_00555"/>
<dbReference type="OrthoDB" id="5574292at2"/>
<keyword evidence="4" id="KW-1185">Reference proteome</keyword>
<evidence type="ECO:0008006" key="6">
    <source>
        <dbReference type="Google" id="ProtNLM"/>
    </source>
</evidence>
<name>A0A1Z4BTW0_9GAMM</name>
<evidence type="ECO:0000313" key="4">
    <source>
        <dbReference type="Proteomes" id="UP000197019"/>
    </source>
</evidence>
<dbReference type="NCBIfam" id="NF040598">
    <property type="entry name" value="Ala_zip_lipo"/>
    <property type="match status" value="1"/>
</dbReference>
<evidence type="ECO:0000256" key="1">
    <source>
        <dbReference type="SAM" id="SignalP"/>
    </source>
</evidence>
<reference evidence="3 5" key="2">
    <citation type="submission" date="2017-11" db="EMBL/GenBank/DDBJ databases">
        <title>Draft Genome Sequence of Methylobacter psychrotolerans Sph1T, an Obligate Methanotroph from Low-Temperature Environments.</title>
        <authorList>
            <person name="Oshkin I.Y."/>
            <person name="Miroshnikov K."/>
            <person name="Belova S.E."/>
            <person name="Korzhenkov A."/>
            <person name="Toshchakov S.V."/>
            <person name="Dedysh S.N."/>
        </authorList>
    </citation>
    <scope>NUCLEOTIDE SEQUENCE [LARGE SCALE GENOMIC DNA]</scope>
    <source>
        <strain evidence="3 5">Sph1</strain>
    </source>
</reference>
<dbReference type="InterPro" id="IPR021793">
    <property type="entry name" value="Oprl"/>
</dbReference>
<evidence type="ECO:0000313" key="2">
    <source>
        <dbReference type="EMBL" id="ASF44673.1"/>
    </source>
</evidence>
<dbReference type="Proteomes" id="UP000237423">
    <property type="component" value="Unassembled WGS sequence"/>
</dbReference>
<dbReference type="PROSITE" id="PS51257">
    <property type="entry name" value="PROKAR_LIPOPROTEIN"/>
    <property type="match status" value="1"/>
</dbReference>
<reference evidence="2 4" key="1">
    <citation type="submission" date="2017-06" db="EMBL/GenBank/DDBJ databases">
        <title>Genome Sequencing of the methanotroph Methylovulum psychrotolerants str. HV10-M2 isolated from a high-altitude environment.</title>
        <authorList>
            <person name="Mateos-Rivera A."/>
        </authorList>
    </citation>
    <scope>NUCLEOTIDE SEQUENCE [LARGE SCALE GENOMIC DNA]</scope>
    <source>
        <strain evidence="2 4">HV10_M2</strain>
    </source>
</reference>
<keyword evidence="1" id="KW-0732">Signal</keyword>
<dbReference type="Pfam" id="PF11839">
    <property type="entry name" value="Alanine_zipper"/>
    <property type="match status" value="1"/>
</dbReference>
<dbReference type="EMBL" id="CP022129">
    <property type="protein sequence ID" value="ASF44673.1"/>
    <property type="molecule type" value="Genomic_DNA"/>
</dbReference>
<feature type="chain" id="PRO_5036030930" description="Lipoprotein" evidence="1">
    <location>
        <begin position="24"/>
        <end position="92"/>
    </location>
</feature>
<accession>A0A1Z4BTW0</accession>
<gene>
    <name evidence="3" type="ORF">AADEFJLK_01232</name>
    <name evidence="2" type="ORF">CEK71_00555</name>
</gene>
<dbReference type="AlphaFoldDB" id="A0A1Z4BTW0"/>
<dbReference type="Proteomes" id="UP000197019">
    <property type="component" value="Chromosome"/>
</dbReference>
<proteinExistence type="predicted"/>
<feature type="signal peptide" evidence="1">
    <location>
        <begin position="1"/>
        <end position="23"/>
    </location>
</feature>
<protein>
    <recommendedName>
        <fullName evidence="6">Lipoprotein</fullName>
    </recommendedName>
</protein>
<organism evidence="2 4">
    <name type="scientific">Methylovulum psychrotolerans</name>
    <dbReference type="NCBI Taxonomy" id="1704499"/>
    <lineage>
        <taxon>Bacteria</taxon>
        <taxon>Pseudomonadati</taxon>
        <taxon>Pseudomonadota</taxon>
        <taxon>Gammaproteobacteria</taxon>
        <taxon>Methylococcales</taxon>
        <taxon>Methylococcaceae</taxon>
        <taxon>Methylovulum</taxon>
    </lineage>
</organism>